<proteinExistence type="predicted"/>
<dbReference type="VEuPathDB" id="MicrosporidiaDB:NBO_26g0016"/>
<keyword evidence="6" id="KW-1185">Reference proteome</keyword>
<feature type="domain" description="SMC hinge" evidence="4">
    <location>
        <begin position="440"/>
        <end position="549"/>
    </location>
</feature>
<dbReference type="Pfam" id="PF02463">
    <property type="entry name" value="SMC_N"/>
    <property type="match status" value="1"/>
</dbReference>
<evidence type="ECO:0000256" key="1">
    <source>
        <dbReference type="ARBA" id="ARBA00023054"/>
    </source>
</evidence>
<gene>
    <name evidence="5" type="primary">SMC2</name>
    <name evidence="5" type="ORF">NBO_26g0016</name>
</gene>
<evidence type="ECO:0000256" key="3">
    <source>
        <dbReference type="SAM" id="MobiDB-lite"/>
    </source>
</evidence>
<accession>R0KUK3</accession>
<dbReference type="EMBL" id="KB908934">
    <property type="protein sequence ID" value="EOB14531.1"/>
    <property type="molecule type" value="Genomic_DNA"/>
</dbReference>
<feature type="coiled-coil region" evidence="2">
    <location>
        <begin position="580"/>
        <end position="637"/>
    </location>
</feature>
<dbReference type="SMART" id="SM00968">
    <property type="entry name" value="SMC_hinge"/>
    <property type="match status" value="1"/>
</dbReference>
<dbReference type="AlphaFoldDB" id="R0KUK3"/>
<evidence type="ECO:0000313" key="5">
    <source>
        <dbReference type="EMBL" id="EOB14531.1"/>
    </source>
</evidence>
<dbReference type="STRING" id="578461.R0KUK3"/>
<sequence>MHIKDIILDGFKCYENPTVLRNLDKSYNAITGLNGSGKSNIIDAIVFTLGLESKKLLRANTMKDLINTHRQDCKVTLILSNKDKSKSPPGYKDYNEIIISRSLDSQGKSKFSINNHICTSSTISKFSSSIGIHSEKNSPFIVMQGHITKVLNMKSKEIGTLIEETAGTRSYTKEKEKALQVLEKKEIKLKGVRDAMERRISPFYERLSQERVAFIEQKTAEEKKIKTQEDIKKFKDLLKKSEISKGILILKENIKEYSKDYEELKGIEEKIINLEKEDYAHENHKLKNELEDEKYNLKKVINGIEEVCNGDDGSKGGCGGGSKGVVDESDPSSYNDPNNNPSHTLTLLKEKEKILLDNLRSSGNLFGDSNQIKNREELALLESKKLEEEIKLKNIKVHEDGSIDKKINFFNNLKVNDEDLKNKINRLDFLKSKINYPFIKGVYGSIGENIKIKDKKYLEAINTILGNKIKHIIVENEVIGGDLLKKADRRISVIPLNKIITKKEIKINIKEGTKALDLIDFNLNLKKAIEYVLGNIFVFENKEEARRCCFDFGVLCVTLDGVVYDPKGTVTGGKSIGKVEIVTKKEIEELENEIQKMNKNKNEFEKNKKEYEKLIKEKELIKEKKEIKEKIKIIEVKIETIRGIIISGGNGEGGSKVDNGKARLKDKGGKGNLDSKETPYNKPPSTSLKKDLEDLRKEILKSQLNKKKRRTEINLKKRGKGEIKKKFRK</sequence>
<dbReference type="GO" id="GO:0005524">
    <property type="term" value="F:ATP binding"/>
    <property type="evidence" value="ECO:0007669"/>
    <property type="project" value="InterPro"/>
</dbReference>
<dbReference type="InterPro" id="IPR027417">
    <property type="entry name" value="P-loop_NTPase"/>
</dbReference>
<feature type="region of interest" description="Disordered" evidence="3">
    <location>
        <begin position="318"/>
        <end position="343"/>
    </location>
</feature>
<feature type="compositionally biased region" description="Basic and acidic residues" evidence="3">
    <location>
        <begin position="711"/>
        <end position="729"/>
    </location>
</feature>
<dbReference type="InterPro" id="IPR010935">
    <property type="entry name" value="SMC_hinge"/>
</dbReference>
<feature type="region of interest" description="Disordered" evidence="3">
    <location>
        <begin position="652"/>
        <end position="729"/>
    </location>
</feature>
<dbReference type="PANTHER" id="PTHR43977">
    <property type="entry name" value="STRUCTURAL MAINTENANCE OF CHROMOSOMES PROTEIN 3"/>
    <property type="match status" value="1"/>
</dbReference>
<dbReference type="GO" id="GO:0007059">
    <property type="term" value="P:chromosome segregation"/>
    <property type="evidence" value="ECO:0007669"/>
    <property type="project" value="UniProtKB-ARBA"/>
</dbReference>
<dbReference type="GO" id="GO:0051276">
    <property type="term" value="P:chromosome organization"/>
    <property type="evidence" value="ECO:0007669"/>
    <property type="project" value="InterPro"/>
</dbReference>
<dbReference type="Proteomes" id="UP000016927">
    <property type="component" value="Unassembled WGS sequence"/>
</dbReference>
<dbReference type="GO" id="GO:0005694">
    <property type="term" value="C:chromosome"/>
    <property type="evidence" value="ECO:0007669"/>
    <property type="project" value="InterPro"/>
</dbReference>
<keyword evidence="1 2" id="KW-0175">Coiled coil</keyword>
<feature type="compositionally biased region" description="Low complexity" evidence="3">
    <location>
        <begin position="331"/>
        <end position="343"/>
    </location>
</feature>
<dbReference type="SUPFAM" id="SSF75553">
    <property type="entry name" value="Smc hinge domain"/>
    <property type="match status" value="1"/>
</dbReference>
<name>R0KUK3_NOSB1</name>
<evidence type="ECO:0000256" key="2">
    <source>
        <dbReference type="SAM" id="Coils"/>
    </source>
</evidence>
<dbReference type="Gene3D" id="3.30.70.1620">
    <property type="match status" value="1"/>
</dbReference>
<dbReference type="Pfam" id="PF06470">
    <property type="entry name" value="SMC_hinge"/>
    <property type="match status" value="1"/>
</dbReference>
<dbReference type="InterPro" id="IPR003395">
    <property type="entry name" value="RecF/RecN/SMC_N"/>
</dbReference>
<evidence type="ECO:0000313" key="6">
    <source>
        <dbReference type="Proteomes" id="UP000016927"/>
    </source>
</evidence>
<protein>
    <submittedName>
        <fullName evidence="5">Structural maintenance of chromosomes protein 2</fullName>
    </submittedName>
</protein>
<organism evidence="5 6">
    <name type="scientific">Nosema bombycis (strain CQ1 / CVCC 102059)</name>
    <name type="common">Microsporidian parasite</name>
    <name type="synonym">Pebrine of silkworm</name>
    <dbReference type="NCBI Taxonomy" id="578461"/>
    <lineage>
        <taxon>Eukaryota</taxon>
        <taxon>Fungi</taxon>
        <taxon>Fungi incertae sedis</taxon>
        <taxon>Microsporidia</taxon>
        <taxon>Nosematidae</taxon>
        <taxon>Nosema</taxon>
    </lineage>
</organism>
<dbReference type="Gene3D" id="1.20.1060.20">
    <property type="match status" value="1"/>
</dbReference>
<dbReference type="Gene3D" id="3.40.50.300">
    <property type="entry name" value="P-loop containing nucleotide triphosphate hydrolases"/>
    <property type="match status" value="1"/>
</dbReference>
<dbReference type="OrthoDB" id="10255539at2759"/>
<dbReference type="HOGENOM" id="CLU_354540_0_0_1"/>
<dbReference type="InterPro" id="IPR036277">
    <property type="entry name" value="SMC_hinge_sf"/>
</dbReference>
<feature type="coiled-coil region" evidence="2">
    <location>
        <begin position="247"/>
        <end position="307"/>
    </location>
</feature>
<evidence type="ECO:0000259" key="4">
    <source>
        <dbReference type="SMART" id="SM00968"/>
    </source>
</evidence>
<reference evidence="5 6" key="1">
    <citation type="journal article" date="2013" name="BMC Genomics">
        <title>Comparative genomics of parasitic silkworm microsporidia reveal an association between genome expansion and host adaptation.</title>
        <authorList>
            <person name="Pan G."/>
            <person name="Xu J."/>
            <person name="Li T."/>
            <person name="Xia Q."/>
            <person name="Liu S.L."/>
            <person name="Zhang G."/>
            <person name="Li S."/>
            <person name="Li C."/>
            <person name="Liu H."/>
            <person name="Yang L."/>
            <person name="Liu T."/>
            <person name="Zhang X."/>
            <person name="Wu Z."/>
            <person name="Fan W."/>
            <person name="Dang X."/>
            <person name="Xiang H."/>
            <person name="Tao M."/>
            <person name="Li Y."/>
            <person name="Hu J."/>
            <person name="Li Z."/>
            <person name="Lin L."/>
            <person name="Luo J."/>
            <person name="Geng L."/>
            <person name="Wang L."/>
            <person name="Long M."/>
            <person name="Wan Y."/>
            <person name="He N."/>
            <person name="Zhang Z."/>
            <person name="Lu C."/>
            <person name="Keeling P.J."/>
            <person name="Wang J."/>
            <person name="Xiang Z."/>
            <person name="Zhou Z."/>
        </authorList>
    </citation>
    <scope>NUCLEOTIDE SEQUENCE [LARGE SCALE GENOMIC DNA]</scope>
    <source>
        <strain evidence="6">CQ1 / CVCC 102059</strain>
    </source>
</reference>
<feature type="compositionally biased region" description="Basic and acidic residues" evidence="3">
    <location>
        <begin position="658"/>
        <end position="679"/>
    </location>
</feature>
<dbReference type="SUPFAM" id="SSF52540">
    <property type="entry name" value="P-loop containing nucleoside triphosphate hydrolases"/>
    <property type="match status" value="1"/>
</dbReference>
<feature type="compositionally biased region" description="Basic and acidic residues" evidence="3">
    <location>
        <begin position="688"/>
        <end position="700"/>
    </location>
</feature>